<dbReference type="InterPro" id="IPR000160">
    <property type="entry name" value="GGDEF_dom"/>
</dbReference>
<feature type="domain" description="GGDEF" evidence="2">
    <location>
        <begin position="19"/>
        <end position="149"/>
    </location>
</feature>
<dbReference type="AlphaFoldDB" id="A0A2P6ATS0"/>
<feature type="non-terminal residue" evidence="3">
    <location>
        <position position="1"/>
    </location>
</feature>
<protein>
    <recommendedName>
        <fullName evidence="2">GGDEF domain-containing protein</fullName>
    </recommendedName>
</protein>
<sequence>WTLHAAASLLWPYVHRQQIPVTLMYAEFESADGRALSPEQVRLLARELSLRAQERLRGSDIMIRYNARELLFLLLDCESTHIDPIAGDIRSRFEAASRDIGLPAVLRLGATWLPREPMALDQLLNGLHEALQRARHYRQGNTGAVRADPEQHSRGLGRG</sequence>
<dbReference type="OrthoDB" id="6717859at2"/>
<name>A0A2P6ATS0_9GAMM</name>
<organism evidence="3 4">
    <name type="scientific">Amnimonas aquatica</name>
    <dbReference type="NCBI Taxonomy" id="2094561"/>
    <lineage>
        <taxon>Bacteria</taxon>
        <taxon>Pseudomonadati</taxon>
        <taxon>Pseudomonadota</taxon>
        <taxon>Gammaproteobacteria</taxon>
        <taxon>Moraxellales</taxon>
        <taxon>Moraxellaceae</taxon>
        <taxon>Amnimonas</taxon>
    </lineage>
</organism>
<keyword evidence="4" id="KW-1185">Reference proteome</keyword>
<dbReference type="SUPFAM" id="SSF55073">
    <property type="entry name" value="Nucleotide cyclase"/>
    <property type="match status" value="1"/>
</dbReference>
<proteinExistence type="predicted"/>
<evidence type="ECO:0000313" key="4">
    <source>
        <dbReference type="Proteomes" id="UP000243900"/>
    </source>
</evidence>
<feature type="region of interest" description="Disordered" evidence="1">
    <location>
        <begin position="139"/>
        <end position="159"/>
    </location>
</feature>
<evidence type="ECO:0000259" key="2">
    <source>
        <dbReference type="PROSITE" id="PS50887"/>
    </source>
</evidence>
<dbReference type="PROSITE" id="PS50887">
    <property type="entry name" value="GGDEF"/>
    <property type="match status" value="1"/>
</dbReference>
<dbReference type="Proteomes" id="UP000243900">
    <property type="component" value="Unassembled WGS sequence"/>
</dbReference>
<dbReference type="Gene3D" id="3.30.70.270">
    <property type="match status" value="1"/>
</dbReference>
<evidence type="ECO:0000313" key="3">
    <source>
        <dbReference type="EMBL" id="PQA48543.1"/>
    </source>
</evidence>
<evidence type="ECO:0000256" key="1">
    <source>
        <dbReference type="SAM" id="MobiDB-lite"/>
    </source>
</evidence>
<dbReference type="RefSeq" id="WP_158249251.1">
    <property type="nucleotide sequence ID" value="NZ_PTQZ01000044.1"/>
</dbReference>
<comment type="caution">
    <text evidence="3">The sequence shown here is derived from an EMBL/GenBank/DDBJ whole genome shotgun (WGS) entry which is preliminary data.</text>
</comment>
<reference evidence="4" key="1">
    <citation type="submission" date="2018-02" db="EMBL/GenBank/DDBJ databases">
        <title>Genome sequencing of Solimonas sp. HR-BB.</title>
        <authorList>
            <person name="Lee Y."/>
            <person name="Jeon C.O."/>
        </authorList>
    </citation>
    <scope>NUCLEOTIDE SEQUENCE [LARGE SCALE GENOMIC DNA]</scope>
    <source>
        <strain evidence="4">HR-E</strain>
    </source>
</reference>
<dbReference type="InterPro" id="IPR029787">
    <property type="entry name" value="Nucleotide_cyclase"/>
</dbReference>
<accession>A0A2P6ATS0</accession>
<dbReference type="InterPro" id="IPR043128">
    <property type="entry name" value="Rev_trsase/Diguanyl_cyclase"/>
</dbReference>
<dbReference type="EMBL" id="PTQZ01000044">
    <property type="protein sequence ID" value="PQA48543.1"/>
    <property type="molecule type" value="Genomic_DNA"/>
</dbReference>
<gene>
    <name evidence="3" type="ORF">C5O18_03205</name>
</gene>